<dbReference type="Proteomes" id="UP000032683">
    <property type="component" value="Unassembled WGS sequence"/>
</dbReference>
<evidence type="ECO:0000259" key="4">
    <source>
        <dbReference type="SMART" id="SM00822"/>
    </source>
</evidence>
<reference evidence="5 6" key="1">
    <citation type="submission" date="2012-11" db="EMBL/GenBank/DDBJ databases">
        <title>Whole genome sequence of Gluconacetobacter xylinus NBRC 13693.</title>
        <authorList>
            <person name="Azuma Y."/>
            <person name="Higashiura N."/>
            <person name="Hirakawa H."/>
            <person name="Matsushita K."/>
        </authorList>
    </citation>
    <scope>NUCLEOTIDE SEQUENCE [LARGE SCALE GENOMIC DNA]</scope>
    <source>
        <strain evidence="5 6">NBRC 13693</strain>
    </source>
</reference>
<evidence type="ECO:0000256" key="3">
    <source>
        <dbReference type="RuleBase" id="RU000363"/>
    </source>
</evidence>
<dbReference type="InterPro" id="IPR002347">
    <property type="entry name" value="SDR_fam"/>
</dbReference>
<dbReference type="Gene3D" id="3.40.50.720">
    <property type="entry name" value="NAD(P)-binding Rossmann-like Domain"/>
    <property type="match status" value="1"/>
</dbReference>
<dbReference type="SMART" id="SM00822">
    <property type="entry name" value="PKS_KR"/>
    <property type="match status" value="1"/>
</dbReference>
<proteinExistence type="inferred from homology"/>
<dbReference type="SUPFAM" id="SSF51735">
    <property type="entry name" value="NAD(P)-binding Rossmann-fold domains"/>
    <property type="match status" value="1"/>
</dbReference>
<dbReference type="EMBL" id="BANJ01000005">
    <property type="protein sequence ID" value="GAN98529.1"/>
    <property type="molecule type" value="Genomic_DNA"/>
</dbReference>
<dbReference type="PRINTS" id="PR00080">
    <property type="entry name" value="SDRFAMILY"/>
</dbReference>
<dbReference type="PRINTS" id="PR00081">
    <property type="entry name" value="GDHRDH"/>
</dbReference>
<dbReference type="InterPro" id="IPR036291">
    <property type="entry name" value="NAD(P)-bd_dom_sf"/>
</dbReference>
<dbReference type="InterPro" id="IPR057326">
    <property type="entry name" value="KR_dom"/>
</dbReference>
<comment type="caution">
    <text evidence="5">The sequence shown here is derived from an EMBL/GenBank/DDBJ whole genome shotgun (WGS) entry which is preliminary data.</text>
</comment>
<dbReference type="Pfam" id="PF00106">
    <property type="entry name" value="adh_short"/>
    <property type="match status" value="1"/>
</dbReference>
<accession>A0A0D6Q511</accession>
<name>A0A0D6Q511_KOMXY</name>
<feature type="domain" description="Ketoreductase" evidence="4">
    <location>
        <begin position="3"/>
        <end position="181"/>
    </location>
</feature>
<organism evidence="5 6">
    <name type="scientific">Komagataeibacter xylinus NBRC 13693</name>
    <dbReference type="NCBI Taxonomy" id="1234668"/>
    <lineage>
        <taxon>Bacteria</taxon>
        <taxon>Pseudomonadati</taxon>
        <taxon>Pseudomonadota</taxon>
        <taxon>Alphaproteobacteria</taxon>
        <taxon>Acetobacterales</taxon>
        <taxon>Acetobacteraceae</taxon>
        <taxon>Komagataeibacter</taxon>
    </lineage>
</organism>
<sequence length="283" mass="31252">MNRTVLITGAGSGFGREIALRLAARQWTVIAGVQIPSQIFALHAEAERRGVQLQVEKLDVTNAADRDRFSEVDVDVLLNNAGIGEGGSMVDIPEAALRRQFEVNVTGPVMLTQAIARRMVARRAGKIVFMSSCAGLTSDPFTGAYSASKHAIEAIAEALGKELQEFSVAVATINPGPFLTGFNDRIFDSWKNWPTEREDTLFDYERIAYPYKQFDIEPVVETTVGVIEGTIDSYRNVEPKQNAAMQRQQMDAAWTRKSSENLGRRFAMVQTAYDMQPATPADE</sequence>
<dbReference type="InterPro" id="IPR020904">
    <property type="entry name" value="Sc_DH/Rdtase_CS"/>
</dbReference>
<dbReference type="AlphaFoldDB" id="A0A0D6Q511"/>
<gene>
    <name evidence="5" type="ORF">Gxy13693_005_010</name>
</gene>
<dbReference type="PANTHER" id="PTHR42901:SF1">
    <property type="entry name" value="ALCOHOL DEHYDROGENASE"/>
    <property type="match status" value="1"/>
</dbReference>
<comment type="similarity">
    <text evidence="1 3">Belongs to the short-chain dehydrogenases/reductases (SDR) family.</text>
</comment>
<evidence type="ECO:0000256" key="2">
    <source>
        <dbReference type="ARBA" id="ARBA00023002"/>
    </source>
</evidence>
<dbReference type="NCBIfam" id="NF006776">
    <property type="entry name" value="PRK09291.1"/>
    <property type="match status" value="1"/>
</dbReference>
<dbReference type="GO" id="GO:0016491">
    <property type="term" value="F:oxidoreductase activity"/>
    <property type="evidence" value="ECO:0007669"/>
    <property type="project" value="UniProtKB-KW"/>
</dbReference>
<dbReference type="PANTHER" id="PTHR42901">
    <property type="entry name" value="ALCOHOL DEHYDROGENASE"/>
    <property type="match status" value="1"/>
</dbReference>
<dbReference type="PROSITE" id="PS00061">
    <property type="entry name" value="ADH_SHORT"/>
    <property type="match status" value="1"/>
</dbReference>
<evidence type="ECO:0000313" key="6">
    <source>
        <dbReference type="Proteomes" id="UP000032683"/>
    </source>
</evidence>
<keyword evidence="2" id="KW-0560">Oxidoreductase</keyword>
<dbReference type="RefSeq" id="WP_048855448.1">
    <property type="nucleotide sequence ID" value="NZ_BANJ01000005.1"/>
</dbReference>
<evidence type="ECO:0000256" key="1">
    <source>
        <dbReference type="ARBA" id="ARBA00006484"/>
    </source>
</evidence>
<evidence type="ECO:0000313" key="5">
    <source>
        <dbReference type="EMBL" id="GAN98529.1"/>
    </source>
</evidence>
<protein>
    <submittedName>
        <fullName evidence="5">Short chain dehydrogenase</fullName>
    </submittedName>
</protein>